<dbReference type="OrthoDB" id="10363at2157"/>
<comment type="caution">
    <text evidence="12">The sequence shown here is derived from an EMBL/GenBank/DDBJ whole genome shotgun (WGS) entry which is preliminary data.</text>
</comment>
<accession>A0A031LMB9</accession>
<dbReference type="Pfam" id="PF02879">
    <property type="entry name" value="PGM_PMM_II"/>
    <property type="match status" value="1"/>
</dbReference>
<dbReference type="GO" id="GO:0004615">
    <property type="term" value="F:phosphomannomutase activity"/>
    <property type="evidence" value="ECO:0007669"/>
    <property type="project" value="UniProtKB-EC"/>
</dbReference>
<evidence type="ECO:0000256" key="4">
    <source>
        <dbReference type="ARBA" id="ARBA00022723"/>
    </source>
</evidence>
<evidence type="ECO:0000259" key="10">
    <source>
        <dbReference type="Pfam" id="PF02879"/>
    </source>
</evidence>
<evidence type="ECO:0000259" key="8">
    <source>
        <dbReference type="Pfam" id="PF00408"/>
    </source>
</evidence>
<evidence type="ECO:0000256" key="3">
    <source>
        <dbReference type="ARBA" id="ARBA00022553"/>
    </source>
</evidence>
<dbReference type="InterPro" id="IPR005841">
    <property type="entry name" value="Alpha-D-phosphohexomutase_SF"/>
</dbReference>
<keyword evidence="13" id="KW-1185">Reference proteome</keyword>
<sequence>MGKLFGTDGVRGIINKELTVELATKIGKAVGTFFGSDSTILIGRDARAGGDMISRAVESGLLSTGVKIFEGGFGATPAIQYGVKTLGYDAGVIITASHNPAEYNGIKVIDRDGVEVSREKENEIEDIFFSDKFLVQDWKKLTYDVKKDDRIIDTYVKGILSHVDVEKIKSKGFKILIDGANSVGSISTPIVARELGCKIFTVNANIDPLFPARTPEPTFESLNETAGIAKQLGVDLAVAHDGDADRAIFIDSLGRVQWGDRSGTLLSYWASTKEKYPRRIFTAVSSSILVQQFLSKYGIEVKWTKVGSVDIAHTLMKESGIAGFEENGGFIFPAHQFVRDGAMSFALMLEMMAIEGITSAQLFDMLPKYYMVKTKVNITNKDVQSSKVYDEIASIYKDKGQIVTIDGIKVMADDFWFLVRKSGTEPIFRVMVEAKDEEKARNLANELVKVLGGMT</sequence>
<keyword evidence="4 7" id="KW-0479">Metal-binding</keyword>
<keyword evidence="3" id="KW-0597">Phosphoprotein</keyword>
<dbReference type="EMBL" id="JFZT01000047">
    <property type="protein sequence ID" value="EZQ03826.1"/>
    <property type="molecule type" value="Genomic_DNA"/>
</dbReference>
<dbReference type="PANTHER" id="PTHR42946:SF1">
    <property type="entry name" value="PHOSPHOGLUCOMUTASE (ALPHA-D-GLUCOSE-1,6-BISPHOSPHATE-DEPENDENT)"/>
    <property type="match status" value="1"/>
</dbReference>
<feature type="domain" description="Alpha-D-phosphohexomutase alpha/beta/alpha" evidence="9">
    <location>
        <begin position="3"/>
        <end position="133"/>
    </location>
</feature>
<dbReference type="SUPFAM" id="SSF53738">
    <property type="entry name" value="Phosphoglucomutase, first 3 domains"/>
    <property type="match status" value="3"/>
</dbReference>
<keyword evidence="5 7" id="KW-0460">Magnesium</keyword>
<evidence type="ECO:0000259" key="9">
    <source>
        <dbReference type="Pfam" id="PF02878"/>
    </source>
</evidence>
<evidence type="ECO:0000256" key="5">
    <source>
        <dbReference type="ARBA" id="ARBA00022842"/>
    </source>
</evidence>
<evidence type="ECO:0000313" key="12">
    <source>
        <dbReference type="EMBL" id="EZQ03826.1"/>
    </source>
</evidence>
<dbReference type="FunFam" id="3.40.120.10:FF:000001">
    <property type="entry name" value="Phosphoglucosamine mutase"/>
    <property type="match status" value="1"/>
</dbReference>
<dbReference type="GO" id="GO:0005975">
    <property type="term" value="P:carbohydrate metabolic process"/>
    <property type="evidence" value="ECO:0007669"/>
    <property type="project" value="InterPro"/>
</dbReference>
<evidence type="ECO:0000256" key="7">
    <source>
        <dbReference type="RuleBase" id="RU004326"/>
    </source>
</evidence>
<dbReference type="AlphaFoldDB" id="A0A031LMB9"/>
<dbReference type="InterPro" id="IPR016066">
    <property type="entry name" value="A-D-PHexomutase_CS"/>
</dbReference>
<evidence type="ECO:0000313" key="13">
    <source>
        <dbReference type="Proteomes" id="UP000024332"/>
    </source>
</evidence>
<dbReference type="Pfam" id="PF02880">
    <property type="entry name" value="PGM_PMM_III"/>
    <property type="match status" value="1"/>
</dbReference>
<dbReference type="Pfam" id="PF02878">
    <property type="entry name" value="PGM_PMM_I"/>
    <property type="match status" value="1"/>
</dbReference>
<evidence type="ECO:0000256" key="1">
    <source>
        <dbReference type="ARBA" id="ARBA00001946"/>
    </source>
</evidence>
<feature type="domain" description="Alpha-D-phosphohexomutase alpha/beta/alpha" evidence="11">
    <location>
        <begin position="259"/>
        <end position="369"/>
    </location>
</feature>
<dbReference type="Gene3D" id="3.30.310.50">
    <property type="entry name" value="Alpha-D-phosphohexomutase, C-terminal domain"/>
    <property type="match status" value="1"/>
</dbReference>
<dbReference type="InterPro" id="IPR024086">
    <property type="entry name" value="GlmM_arc-type"/>
</dbReference>
<dbReference type="InterPro" id="IPR005843">
    <property type="entry name" value="A-D-PHexomutase_C"/>
</dbReference>
<dbReference type="RefSeq" id="WP_048100004.1">
    <property type="nucleotide sequence ID" value="NZ_JFZT01000047.1"/>
</dbReference>
<gene>
    <name evidence="12" type="ORF">CM19_08865</name>
</gene>
<dbReference type="GO" id="GO:0008966">
    <property type="term" value="F:phosphoglucosamine mutase activity"/>
    <property type="evidence" value="ECO:0007669"/>
    <property type="project" value="InterPro"/>
</dbReference>
<dbReference type="Pfam" id="PF00408">
    <property type="entry name" value="PGM_PMM_IV"/>
    <property type="match status" value="1"/>
</dbReference>
<dbReference type="STRING" id="1160895.CM19_08865"/>
<dbReference type="CDD" id="cd03087">
    <property type="entry name" value="PGM_like1"/>
    <property type="match status" value="1"/>
</dbReference>
<dbReference type="InterPro" id="IPR036900">
    <property type="entry name" value="A-D-PHexomutase_C_sf"/>
</dbReference>
<dbReference type="InterPro" id="IPR005846">
    <property type="entry name" value="A-D-PHexomutase_a/b/a-III"/>
</dbReference>
<dbReference type="GO" id="GO:0004614">
    <property type="term" value="F:phosphoglucomutase activity"/>
    <property type="evidence" value="ECO:0007669"/>
    <property type="project" value="UniProtKB-EC"/>
</dbReference>
<proteinExistence type="inferred from homology"/>
<evidence type="ECO:0000259" key="11">
    <source>
        <dbReference type="Pfam" id="PF02880"/>
    </source>
</evidence>
<dbReference type="InterPro" id="IPR005845">
    <property type="entry name" value="A-D-PHexomutase_a/b/a-II"/>
</dbReference>
<comment type="similarity">
    <text evidence="2 7">Belongs to the phosphohexose mutase family.</text>
</comment>
<dbReference type="InterPro" id="IPR005844">
    <property type="entry name" value="A-D-PHexomutase_a/b/a-I"/>
</dbReference>
<dbReference type="InterPro" id="IPR050060">
    <property type="entry name" value="Phosphoglucosamine_mutase"/>
</dbReference>
<dbReference type="SUPFAM" id="SSF55957">
    <property type="entry name" value="Phosphoglucomutase, C-terminal domain"/>
    <property type="match status" value="1"/>
</dbReference>
<feature type="domain" description="Alpha-D-phosphohexomutase C-terminal" evidence="8">
    <location>
        <begin position="386"/>
        <end position="449"/>
    </location>
</feature>
<organism evidence="12 13">
    <name type="scientific">Candidatus Acidianus copahuensis</name>
    <dbReference type="NCBI Taxonomy" id="1160895"/>
    <lineage>
        <taxon>Archaea</taxon>
        <taxon>Thermoproteota</taxon>
        <taxon>Thermoprotei</taxon>
        <taxon>Sulfolobales</taxon>
        <taxon>Sulfolobaceae</taxon>
        <taxon>Acidianus</taxon>
    </lineage>
</organism>
<dbReference type="InterPro" id="IPR016055">
    <property type="entry name" value="A-D-PHexomutase_a/b/a-I/II/III"/>
</dbReference>
<dbReference type="EC" id="5.4.2.8" evidence="12"/>
<dbReference type="Proteomes" id="UP000024332">
    <property type="component" value="Unassembled WGS sequence"/>
</dbReference>
<dbReference type="PANTHER" id="PTHR42946">
    <property type="entry name" value="PHOSPHOHEXOSE MUTASE"/>
    <property type="match status" value="1"/>
</dbReference>
<dbReference type="NCBIfam" id="TIGR03990">
    <property type="entry name" value="Arch_GlmM"/>
    <property type="match status" value="1"/>
</dbReference>
<protein>
    <submittedName>
        <fullName evidence="12">Phosphoglucomutase</fullName>
        <ecNumber evidence="12">5.4.2.2</ecNumber>
        <ecNumber evidence="12">5.4.2.8</ecNumber>
    </submittedName>
</protein>
<dbReference type="GO" id="GO:0000287">
    <property type="term" value="F:magnesium ion binding"/>
    <property type="evidence" value="ECO:0007669"/>
    <property type="project" value="InterPro"/>
</dbReference>
<keyword evidence="6 12" id="KW-0413">Isomerase</keyword>
<feature type="domain" description="Alpha-D-phosphohexomutase alpha/beta/alpha" evidence="10">
    <location>
        <begin position="154"/>
        <end position="253"/>
    </location>
</feature>
<reference evidence="12 13" key="1">
    <citation type="submission" date="2014-03" db="EMBL/GenBank/DDBJ databases">
        <title>Draft genome sequence of the novel thermoacidophilic archaea Acidianus copahuensis ALE1 strain, isolated from Copahue volcanic area in Neuquen Argentina.</title>
        <authorList>
            <person name="Urbieta M.S."/>
            <person name="Rascovan N."/>
            <person name="Castro C."/>
            <person name="Revale S."/>
            <person name="Giaveno M.A."/>
            <person name="Vazquez M.P."/>
            <person name="Donati E.R."/>
        </authorList>
    </citation>
    <scope>NUCLEOTIDE SEQUENCE [LARGE SCALE GENOMIC DNA]</scope>
    <source>
        <strain evidence="12 13">ALE1</strain>
    </source>
</reference>
<dbReference type="PROSITE" id="PS00710">
    <property type="entry name" value="PGM_PMM"/>
    <property type="match status" value="1"/>
</dbReference>
<dbReference type="PRINTS" id="PR00509">
    <property type="entry name" value="PGMPMM"/>
</dbReference>
<dbReference type="Gene3D" id="3.40.120.10">
    <property type="entry name" value="Alpha-D-Glucose-1,6-Bisphosphate, subunit A, domain 3"/>
    <property type="match status" value="3"/>
</dbReference>
<dbReference type="EC" id="5.4.2.2" evidence="12"/>
<evidence type="ECO:0000256" key="6">
    <source>
        <dbReference type="ARBA" id="ARBA00023235"/>
    </source>
</evidence>
<evidence type="ECO:0000256" key="2">
    <source>
        <dbReference type="ARBA" id="ARBA00010231"/>
    </source>
</evidence>
<name>A0A031LMB9_9CREN</name>
<comment type="cofactor">
    <cofactor evidence="1">
        <name>Mg(2+)</name>
        <dbReference type="ChEBI" id="CHEBI:18420"/>
    </cofactor>
</comment>